<evidence type="ECO:0000313" key="2">
    <source>
        <dbReference type="Proteomes" id="UP000027120"/>
    </source>
</evidence>
<proteinExistence type="predicted"/>
<name>A0A067DUJ9_CITSI</name>
<feature type="non-terminal residue" evidence="1">
    <location>
        <position position="1"/>
    </location>
</feature>
<protein>
    <submittedName>
        <fullName evidence="1">Uncharacterized protein</fullName>
    </submittedName>
</protein>
<dbReference type="STRING" id="2711.A0A067DUJ9"/>
<evidence type="ECO:0000313" key="1">
    <source>
        <dbReference type="EMBL" id="KDO42281.1"/>
    </source>
</evidence>
<dbReference type="AlphaFoldDB" id="A0A067DUJ9"/>
<sequence length="83" mass="9270">PLHLRKITTWNNSWRLVIDTTLESINKLNGTLGLDGCNSSIHILGNYITSVHKAASHVLAMARITLGHHRNYGVNKANRRNLS</sequence>
<gene>
    <name evidence="1" type="ORF">CISIN_1g042151mg</name>
</gene>
<dbReference type="Proteomes" id="UP000027120">
    <property type="component" value="Unassembled WGS sequence"/>
</dbReference>
<keyword evidence="2" id="KW-1185">Reference proteome</keyword>
<dbReference type="EMBL" id="KK785499">
    <property type="protein sequence ID" value="KDO42281.1"/>
    <property type="molecule type" value="Genomic_DNA"/>
</dbReference>
<reference evidence="1 2" key="1">
    <citation type="submission" date="2014-04" db="EMBL/GenBank/DDBJ databases">
        <authorList>
            <consortium name="International Citrus Genome Consortium"/>
            <person name="Gmitter F."/>
            <person name="Chen C."/>
            <person name="Farmerie W."/>
            <person name="Harkins T."/>
            <person name="Desany B."/>
            <person name="Mohiuddin M."/>
            <person name="Kodira C."/>
            <person name="Borodovsky M."/>
            <person name="Lomsadze A."/>
            <person name="Burns P."/>
            <person name="Jenkins J."/>
            <person name="Prochnik S."/>
            <person name="Shu S."/>
            <person name="Chapman J."/>
            <person name="Pitluck S."/>
            <person name="Schmutz J."/>
            <person name="Rokhsar D."/>
        </authorList>
    </citation>
    <scope>NUCLEOTIDE SEQUENCE</scope>
</reference>
<organism evidence="1 2">
    <name type="scientific">Citrus sinensis</name>
    <name type="common">Sweet orange</name>
    <name type="synonym">Citrus aurantium var. sinensis</name>
    <dbReference type="NCBI Taxonomy" id="2711"/>
    <lineage>
        <taxon>Eukaryota</taxon>
        <taxon>Viridiplantae</taxon>
        <taxon>Streptophyta</taxon>
        <taxon>Embryophyta</taxon>
        <taxon>Tracheophyta</taxon>
        <taxon>Spermatophyta</taxon>
        <taxon>Magnoliopsida</taxon>
        <taxon>eudicotyledons</taxon>
        <taxon>Gunneridae</taxon>
        <taxon>Pentapetalae</taxon>
        <taxon>rosids</taxon>
        <taxon>malvids</taxon>
        <taxon>Sapindales</taxon>
        <taxon>Rutaceae</taxon>
        <taxon>Aurantioideae</taxon>
        <taxon>Citrus</taxon>
    </lineage>
</organism>
<accession>A0A067DUJ9</accession>